<organism evidence="2 3">
    <name type="scientific">Operophtera brumata</name>
    <name type="common">Winter moth</name>
    <name type="synonym">Phalaena brumata</name>
    <dbReference type="NCBI Taxonomy" id="104452"/>
    <lineage>
        <taxon>Eukaryota</taxon>
        <taxon>Metazoa</taxon>
        <taxon>Ecdysozoa</taxon>
        <taxon>Arthropoda</taxon>
        <taxon>Hexapoda</taxon>
        <taxon>Insecta</taxon>
        <taxon>Pterygota</taxon>
        <taxon>Neoptera</taxon>
        <taxon>Endopterygota</taxon>
        <taxon>Lepidoptera</taxon>
        <taxon>Glossata</taxon>
        <taxon>Ditrysia</taxon>
        <taxon>Geometroidea</taxon>
        <taxon>Geometridae</taxon>
        <taxon>Larentiinae</taxon>
        <taxon>Operophtera</taxon>
    </lineage>
</organism>
<feature type="compositionally biased region" description="Low complexity" evidence="1">
    <location>
        <begin position="143"/>
        <end position="154"/>
    </location>
</feature>
<feature type="region of interest" description="Disordered" evidence="1">
    <location>
        <begin position="135"/>
        <end position="154"/>
    </location>
</feature>
<keyword evidence="2" id="KW-0560">Oxidoreductase</keyword>
<evidence type="ECO:0000313" key="2">
    <source>
        <dbReference type="EMBL" id="KOB76896.1"/>
    </source>
</evidence>
<dbReference type="EMBL" id="JTDY01000500">
    <property type="protein sequence ID" value="KOB76896.1"/>
    <property type="molecule type" value="Genomic_DNA"/>
</dbReference>
<evidence type="ECO:0000313" key="3">
    <source>
        <dbReference type="Proteomes" id="UP000037510"/>
    </source>
</evidence>
<dbReference type="AlphaFoldDB" id="A0A0L7LNV1"/>
<reference evidence="2 3" key="1">
    <citation type="journal article" date="2015" name="Genome Biol. Evol.">
        <title>The genome of winter moth (Operophtera brumata) provides a genomic perspective on sexual dimorphism and phenology.</title>
        <authorList>
            <person name="Derks M.F."/>
            <person name="Smit S."/>
            <person name="Salis L."/>
            <person name="Schijlen E."/>
            <person name="Bossers A."/>
            <person name="Mateman C."/>
            <person name="Pijl A.S."/>
            <person name="de Ridder D."/>
            <person name="Groenen M.A."/>
            <person name="Visser M.E."/>
            <person name="Megens H.J."/>
        </authorList>
    </citation>
    <scope>NUCLEOTIDE SEQUENCE [LARGE SCALE GENOMIC DNA]</scope>
    <source>
        <strain evidence="2">WM2013NL</strain>
        <tissue evidence="2">Head and thorax</tissue>
    </source>
</reference>
<sequence length="350" mass="39664">MEVISNEKSVSNKTANHKETCPFSKIIEDVFRLNKSQGNTQINNSERAKLFLHSIANITSKKDEVSQAKLVDDIIAAINRIKNDITQESNSETKMNEAIILNPENKDATEGKAKIKLVTKIKSGIEDKSDIVHQNNTTKKEASNNTTETQSTTTERTNYIEILTIEPNNTHKNNISSNNIIEVLKHLMPMFNTTASKELHNITIIEKNINRNHSYSTTKNVSTIILTYCDKENSTRSNATLESDQNADSEVDDYDYYGENYDSDENDEDDPEMSEGDKREILEAADYGMQKMHELYSVLEPKLYSMGFWLDNTNPARYVAAFNAPSEDSTRFTRYGYASLQAATKLKELI</sequence>
<feature type="compositionally biased region" description="Polar residues" evidence="1">
    <location>
        <begin position="235"/>
        <end position="244"/>
    </location>
</feature>
<feature type="region of interest" description="Disordered" evidence="1">
    <location>
        <begin position="235"/>
        <end position="275"/>
    </location>
</feature>
<name>A0A0L7LNV1_OPEBR</name>
<feature type="compositionally biased region" description="Acidic residues" evidence="1">
    <location>
        <begin position="245"/>
        <end position="274"/>
    </location>
</feature>
<accession>A0A0L7LNV1</accession>
<feature type="non-terminal residue" evidence="2">
    <location>
        <position position="350"/>
    </location>
</feature>
<proteinExistence type="predicted"/>
<keyword evidence="3" id="KW-1185">Reference proteome</keyword>
<comment type="caution">
    <text evidence="2">The sequence shown here is derived from an EMBL/GenBank/DDBJ whole genome shotgun (WGS) entry which is preliminary data.</text>
</comment>
<gene>
    <name evidence="2" type="ORF">OBRU01_02143</name>
</gene>
<dbReference type="STRING" id="104452.A0A0L7LNV1"/>
<protein>
    <submittedName>
        <fullName evidence="2">Putative oxidase/peroxidase</fullName>
    </submittedName>
</protein>
<keyword evidence="2" id="KW-0575">Peroxidase</keyword>
<dbReference type="GO" id="GO:0004601">
    <property type="term" value="F:peroxidase activity"/>
    <property type="evidence" value="ECO:0007669"/>
    <property type="project" value="UniProtKB-KW"/>
</dbReference>
<evidence type="ECO:0000256" key="1">
    <source>
        <dbReference type="SAM" id="MobiDB-lite"/>
    </source>
</evidence>
<dbReference type="Proteomes" id="UP000037510">
    <property type="component" value="Unassembled WGS sequence"/>
</dbReference>